<gene>
    <name evidence="1" type="ORF">SDC9_53074</name>
</gene>
<dbReference type="EMBL" id="VSSQ01001264">
    <property type="protein sequence ID" value="MPM06771.1"/>
    <property type="molecule type" value="Genomic_DNA"/>
</dbReference>
<dbReference type="AlphaFoldDB" id="A0A644WTA7"/>
<evidence type="ECO:0000313" key="1">
    <source>
        <dbReference type="EMBL" id="MPM06771.1"/>
    </source>
</evidence>
<protein>
    <submittedName>
        <fullName evidence="1">Uncharacterized protein</fullName>
    </submittedName>
</protein>
<accession>A0A644WTA7</accession>
<name>A0A644WTA7_9ZZZZ</name>
<organism evidence="1">
    <name type="scientific">bioreactor metagenome</name>
    <dbReference type="NCBI Taxonomy" id="1076179"/>
    <lineage>
        <taxon>unclassified sequences</taxon>
        <taxon>metagenomes</taxon>
        <taxon>ecological metagenomes</taxon>
    </lineage>
</organism>
<sequence length="316" mass="36659">MNKAFLSIVLICLSIYLIISRSNEMYTATDMENGSINHSEPIQVNIAYKNKQNNDILVANSDGTFVLYKSNKNYVKAIGGNWSNNVFIIDFEYAECPDSKYTFIRKGTEHALNSFTFNNDEWVKDEKLSTKEIYEEKINIGETINHRGEFTIVDYGLNDEEILTNSVLQFGGPTLGATYSKILIFFEDNSFKYYGSGYGYDTKEDAEEYNNRINYLSGNWKIENNQILFEINESEIKCGGHAEYDVISGFILADYELTNELNGTNSTVNFEVHIDEIDPRYKSYIEINEDKYYFMSGYKYYNNKDYIDIFIKNINY</sequence>
<reference evidence="1" key="1">
    <citation type="submission" date="2019-08" db="EMBL/GenBank/DDBJ databases">
        <authorList>
            <person name="Kucharzyk K."/>
            <person name="Murdoch R.W."/>
            <person name="Higgins S."/>
            <person name="Loffler F."/>
        </authorList>
    </citation>
    <scope>NUCLEOTIDE SEQUENCE</scope>
</reference>
<comment type="caution">
    <text evidence="1">The sequence shown here is derived from an EMBL/GenBank/DDBJ whole genome shotgun (WGS) entry which is preliminary data.</text>
</comment>
<proteinExistence type="predicted"/>